<dbReference type="InterPro" id="IPR012340">
    <property type="entry name" value="NA-bd_OB-fold"/>
</dbReference>
<dbReference type="GO" id="GO:0071034">
    <property type="term" value="P:CUT catabolic process"/>
    <property type="evidence" value="ECO:0007669"/>
    <property type="project" value="TreeGrafter"/>
</dbReference>
<dbReference type="GO" id="GO:0016787">
    <property type="term" value="F:hydrolase activity"/>
    <property type="evidence" value="ECO:0007669"/>
    <property type="project" value="UniProtKB-KW"/>
</dbReference>
<comment type="subcellular location">
    <subcellularLocation>
        <location evidence="1">Nucleus</location>
    </subcellularLocation>
</comment>
<reference evidence="6" key="1">
    <citation type="journal article" date="2012" name="Proc. Natl. Acad. Sci. U.S.A.">
        <title>Antigenic diversity is generated by distinct evolutionary mechanisms in African trypanosome species.</title>
        <authorList>
            <person name="Jackson A.P."/>
            <person name="Berry A."/>
            <person name="Aslett M."/>
            <person name="Allison H.C."/>
            <person name="Burton P."/>
            <person name="Vavrova-Anderson J."/>
            <person name="Brown R."/>
            <person name="Browne H."/>
            <person name="Corton N."/>
            <person name="Hauser H."/>
            <person name="Gamble J."/>
            <person name="Gilderthorp R."/>
            <person name="Marcello L."/>
            <person name="McQuillan J."/>
            <person name="Otto T.D."/>
            <person name="Quail M.A."/>
            <person name="Sanders M.J."/>
            <person name="van Tonder A."/>
            <person name="Ginger M.L."/>
            <person name="Field M.C."/>
            <person name="Barry J.D."/>
            <person name="Hertz-Fowler C."/>
            <person name="Berriman M."/>
        </authorList>
    </citation>
    <scope>NUCLEOTIDE SEQUENCE</scope>
    <source>
        <strain evidence="6">Y486</strain>
    </source>
</reference>
<dbReference type="OMA" id="GPYIPEV"/>
<dbReference type="SMART" id="SM00316">
    <property type="entry name" value="S1"/>
    <property type="match status" value="1"/>
</dbReference>
<evidence type="ECO:0000256" key="1">
    <source>
        <dbReference type="ARBA" id="ARBA00004123"/>
    </source>
</evidence>
<evidence type="ECO:0000313" key="6">
    <source>
        <dbReference type="EMBL" id="CCC49146.1"/>
    </source>
</evidence>
<dbReference type="GO" id="GO:0071051">
    <property type="term" value="P:poly(A)-dependent snoRNA 3'-end processing"/>
    <property type="evidence" value="ECO:0007669"/>
    <property type="project" value="TreeGrafter"/>
</dbReference>
<dbReference type="PANTHER" id="PTHR21321:SF4">
    <property type="entry name" value="EXOSOME COMPLEX COMPONENT RRP4"/>
    <property type="match status" value="1"/>
</dbReference>
<sequence length="301" mass="32898">MNAVTCIVGDPICGSVHESKLCVEEDCVFLRGYNTYEGSHPNKAAAAQEGGGEIVSAINGIVEITDRVVSVKGMASRYNAEVGDIVIGRVKEVNGNRWLVDIGAFQDAVMLLSNVTEPGGILRRKGRSDELTMRNIFDQSELIVAEVQRVSVDGIVFLHTRSGERYGRLNNVGVLVLVSPALVKRVKHHFMTIDSLHIGLVVGTNGAIFVSGEKITEENSSNRLNQHDVDVDIRRNVTRVANCIKVMGEAQFPIFDRTIDAAVKTSIDFGLGPFDILSSSNRGLITTTVLETMVSRKRMRE</sequence>
<comment type="similarity">
    <text evidence="2">Belongs to the RRP4 family.</text>
</comment>
<dbReference type="Pfam" id="PF15985">
    <property type="entry name" value="KH_6"/>
    <property type="match status" value="1"/>
</dbReference>
<dbReference type="SUPFAM" id="SSF54791">
    <property type="entry name" value="Eukaryotic type KH-domain (KH-domain type I)"/>
    <property type="match status" value="1"/>
</dbReference>
<dbReference type="VEuPathDB" id="TriTrypDB:TvY486_0704800"/>
<dbReference type="InterPro" id="IPR026699">
    <property type="entry name" value="Exosome_RNA_bind1/RRP40/RRP4"/>
</dbReference>
<keyword evidence="6" id="KW-0378">Hydrolase</keyword>
<protein>
    <submittedName>
        <fullName evidence="6">Putative ribosomal RNA processing protein 4</fullName>
        <ecNumber evidence="6">3.1.13.-</ecNumber>
    </submittedName>
</protein>
<dbReference type="GO" id="GO:0000177">
    <property type="term" value="C:cytoplasmic exosome (RNase complex)"/>
    <property type="evidence" value="ECO:0007669"/>
    <property type="project" value="TreeGrafter"/>
</dbReference>
<dbReference type="InterPro" id="IPR048565">
    <property type="entry name" value="S1_RRP4"/>
</dbReference>
<dbReference type="EC" id="3.1.13.-" evidence="6"/>
<dbReference type="Gene3D" id="2.40.50.140">
    <property type="entry name" value="Nucleic acid-binding proteins"/>
    <property type="match status" value="1"/>
</dbReference>
<name>G0TYU6_TRYVY</name>
<dbReference type="Gene3D" id="2.40.50.100">
    <property type="match status" value="1"/>
</dbReference>
<dbReference type="PANTHER" id="PTHR21321">
    <property type="entry name" value="PNAS-3 RELATED"/>
    <property type="match status" value="1"/>
</dbReference>
<keyword evidence="4" id="KW-0694">RNA-binding</keyword>
<organism evidence="6">
    <name type="scientific">Trypanosoma vivax (strain Y486)</name>
    <dbReference type="NCBI Taxonomy" id="1055687"/>
    <lineage>
        <taxon>Eukaryota</taxon>
        <taxon>Discoba</taxon>
        <taxon>Euglenozoa</taxon>
        <taxon>Kinetoplastea</taxon>
        <taxon>Metakinetoplastina</taxon>
        <taxon>Trypanosomatida</taxon>
        <taxon>Trypanosomatidae</taxon>
        <taxon>Trypanosoma</taxon>
        <taxon>Duttonella</taxon>
    </lineage>
</organism>
<dbReference type="GO" id="GO:0071038">
    <property type="term" value="P:TRAMP-dependent tRNA surveillance pathway"/>
    <property type="evidence" value="ECO:0007669"/>
    <property type="project" value="TreeGrafter"/>
</dbReference>
<evidence type="ECO:0000256" key="2">
    <source>
        <dbReference type="ARBA" id="ARBA00009155"/>
    </source>
</evidence>
<dbReference type="CDD" id="cd05789">
    <property type="entry name" value="S1_Rrp4"/>
    <property type="match status" value="1"/>
</dbReference>
<evidence type="ECO:0000256" key="3">
    <source>
        <dbReference type="ARBA" id="ARBA00022835"/>
    </source>
</evidence>
<gene>
    <name evidence="6" type="ORF">TVY486_0704800</name>
</gene>
<dbReference type="Pfam" id="PF21266">
    <property type="entry name" value="S1_RRP4"/>
    <property type="match status" value="1"/>
</dbReference>
<evidence type="ECO:0000256" key="4">
    <source>
        <dbReference type="ARBA" id="ARBA00022884"/>
    </source>
</evidence>
<feature type="domain" description="S1 motif" evidence="5">
    <location>
        <begin position="81"/>
        <end position="161"/>
    </location>
</feature>
<evidence type="ECO:0000259" key="5">
    <source>
        <dbReference type="SMART" id="SM00316"/>
    </source>
</evidence>
<keyword evidence="3" id="KW-0271">Exosome</keyword>
<accession>G0TYU6</accession>
<dbReference type="GO" id="GO:0000467">
    <property type="term" value="P:exonucleolytic trimming to generate mature 3'-end of 5.8S rRNA from tricistronic rRNA transcript (SSU-rRNA, 5.8S rRNA, LSU-rRNA)"/>
    <property type="evidence" value="ECO:0007669"/>
    <property type="project" value="TreeGrafter"/>
</dbReference>
<dbReference type="AlphaFoldDB" id="G0TYU6"/>
<dbReference type="InterPro" id="IPR004088">
    <property type="entry name" value="KH_dom_type_1"/>
</dbReference>
<dbReference type="SUPFAM" id="SSF50249">
    <property type="entry name" value="Nucleic acid-binding proteins"/>
    <property type="match status" value="1"/>
</dbReference>
<proteinExistence type="inferred from homology"/>
<dbReference type="InterPro" id="IPR003029">
    <property type="entry name" value="S1_domain"/>
</dbReference>
<dbReference type="GO" id="GO:0071035">
    <property type="term" value="P:nuclear polyadenylation-dependent rRNA catabolic process"/>
    <property type="evidence" value="ECO:0007669"/>
    <property type="project" value="TreeGrafter"/>
</dbReference>
<dbReference type="GO" id="GO:0003723">
    <property type="term" value="F:RNA binding"/>
    <property type="evidence" value="ECO:0007669"/>
    <property type="project" value="UniProtKB-KW"/>
</dbReference>
<dbReference type="EMBL" id="HE573023">
    <property type="protein sequence ID" value="CCC49146.1"/>
    <property type="molecule type" value="Genomic_DNA"/>
</dbReference>
<dbReference type="InterPro" id="IPR036612">
    <property type="entry name" value="KH_dom_type_1_sf"/>
</dbReference>
<dbReference type="CDD" id="cd22525">
    <property type="entry name" value="KH-I_Rrp4_eukar"/>
    <property type="match status" value="1"/>
</dbReference>
<dbReference type="GO" id="GO:0034475">
    <property type="term" value="P:U4 snRNA 3'-end processing"/>
    <property type="evidence" value="ECO:0007669"/>
    <property type="project" value="TreeGrafter"/>
</dbReference>
<dbReference type="GO" id="GO:0000176">
    <property type="term" value="C:nuclear exosome (RNase complex)"/>
    <property type="evidence" value="ECO:0007669"/>
    <property type="project" value="TreeGrafter"/>
</dbReference>